<reference evidence="4 5" key="1">
    <citation type="submission" date="2019-01" db="EMBL/GenBank/DDBJ databases">
        <title>Flavobacterium sp. nov.,isolated from freshwater.</title>
        <authorList>
            <person name="Zhang R."/>
            <person name="Du Z.-J."/>
        </authorList>
    </citation>
    <scope>NUCLEOTIDE SEQUENCE [LARGE SCALE GENOMIC DNA]</scope>
    <source>
        <strain evidence="4 5">1E403</strain>
    </source>
</reference>
<dbReference type="NCBIfam" id="TIGR04183">
    <property type="entry name" value="Por_Secre_tail"/>
    <property type="match status" value="1"/>
</dbReference>
<evidence type="ECO:0000259" key="3">
    <source>
        <dbReference type="Pfam" id="PF18962"/>
    </source>
</evidence>
<dbReference type="Gene3D" id="2.130.10.10">
    <property type="entry name" value="YVTN repeat-like/Quinoprotein amine dehydrogenase"/>
    <property type="match status" value="3"/>
</dbReference>
<dbReference type="PANTHER" id="PTHR12106:SF27">
    <property type="entry name" value="SORTILIN-RELATED RECEPTOR"/>
    <property type="match status" value="1"/>
</dbReference>
<feature type="domain" description="Secretion system C-terminal sorting" evidence="3">
    <location>
        <begin position="707"/>
        <end position="775"/>
    </location>
</feature>
<feature type="signal peptide" evidence="2">
    <location>
        <begin position="1"/>
        <end position="20"/>
    </location>
</feature>
<dbReference type="SUPFAM" id="SSF110296">
    <property type="entry name" value="Oligoxyloglucan reducing end-specific cellobiohydrolase"/>
    <property type="match status" value="1"/>
</dbReference>
<evidence type="ECO:0000313" key="4">
    <source>
        <dbReference type="EMBL" id="RWX01538.1"/>
    </source>
</evidence>
<organism evidence="4 5">
    <name type="scientific">Flavobacterium cerinum</name>
    <dbReference type="NCBI Taxonomy" id="2502784"/>
    <lineage>
        <taxon>Bacteria</taxon>
        <taxon>Pseudomonadati</taxon>
        <taxon>Bacteroidota</taxon>
        <taxon>Flavobacteriia</taxon>
        <taxon>Flavobacteriales</taxon>
        <taxon>Flavobacteriaceae</taxon>
        <taxon>Flavobacterium</taxon>
    </lineage>
</organism>
<dbReference type="InterPro" id="IPR050310">
    <property type="entry name" value="VPS10-sortilin"/>
</dbReference>
<comment type="caution">
    <text evidence="4">The sequence shown here is derived from an EMBL/GenBank/DDBJ whole genome shotgun (WGS) entry which is preliminary data.</text>
</comment>
<dbReference type="InterPro" id="IPR015943">
    <property type="entry name" value="WD40/YVTN_repeat-like_dom_sf"/>
</dbReference>
<feature type="chain" id="PRO_5019098187" evidence="2">
    <location>
        <begin position="21"/>
        <end position="777"/>
    </location>
</feature>
<proteinExistence type="predicted"/>
<dbReference type="InterPro" id="IPR026444">
    <property type="entry name" value="Secre_tail"/>
</dbReference>
<evidence type="ECO:0000256" key="1">
    <source>
        <dbReference type="ARBA" id="ARBA00022729"/>
    </source>
</evidence>
<dbReference type="Pfam" id="PF18962">
    <property type="entry name" value="Por_Secre_tail"/>
    <property type="match status" value="1"/>
</dbReference>
<evidence type="ECO:0000313" key="5">
    <source>
        <dbReference type="Proteomes" id="UP000287527"/>
    </source>
</evidence>
<evidence type="ECO:0000256" key="2">
    <source>
        <dbReference type="SAM" id="SignalP"/>
    </source>
</evidence>
<dbReference type="AlphaFoldDB" id="A0A444HCN8"/>
<dbReference type="Proteomes" id="UP000287527">
    <property type="component" value="Unassembled WGS sequence"/>
</dbReference>
<dbReference type="PANTHER" id="PTHR12106">
    <property type="entry name" value="SORTILIN RELATED"/>
    <property type="match status" value="1"/>
</dbReference>
<dbReference type="EMBL" id="SBII01000003">
    <property type="protein sequence ID" value="RWX01538.1"/>
    <property type="molecule type" value="Genomic_DNA"/>
</dbReference>
<dbReference type="RefSeq" id="WP_128389075.1">
    <property type="nucleotide sequence ID" value="NZ_SBII01000003.1"/>
</dbReference>
<gene>
    <name evidence="4" type="ORF">EPI11_06180</name>
</gene>
<dbReference type="CDD" id="cd15482">
    <property type="entry name" value="Sialidase_non-viral"/>
    <property type="match status" value="1"/>
</dbReference>
<keyword evidence="5" id="KW-1185">Reference proteome</keyword>
<sequence>MKKITLMLLVFLAAAQHSFAQLEFSGSPQYGRLTNFVYDAAIKNKVYASTLSKHIMTSTNNGVSWNVLYTPALTNYDPIIKDMKLAKNGTALSFVEYYGPGSSLNKLKVIDIITVTVIKEYSMPEITAGRNFNKYEIFNDGTLNTVMLLASGSDDKVFYTTNGGTNWTTVYDNANDEDVIVNNITIDPSNAAKLYIARNGGAGNVDGGLLVSANAGQTWTLTLDGLILQTVVVNPSNSNDILVGTGVRWAYLDQEEALYRSLDGGLTWNIIPLVWNQYAALGGYCAIFSITFNPTDPTNIVVLEDNQIIRTVDNGVTWQNTIYEGYPSPATFNYYIPTGLAINPTDKNEMLINNTWYPLRSTDGGLTTTILSNPYFNATRDMNLVDLSGEQHLYYGAQWGYVNRNLVTNTETTTDMLAIDEVPMGEGGYKMVADKNIPGRVYTYQGGWMGNSINVSNDHGVTKDVIYSTFDQLMTAAVTDSNNTKIGWFATFDGVNCFLRKIDFTDLTNPLVTDITLPVNNDYLNCVLIDKTDSNKIIITVGAELYKTTDGGTTWTLITNGLSDLQLPNIGITMEYNPLNANQITMGASNGIYTSLDGGTTWSRIYESFVSKVWHSTKTGGDIVAVVQTLYDIDAKIIFSTDGGTTWTEKTSNEFFHAIVTSSAVKFDGDSADVYLGTTDLGVIKMKVNFEGLSTPEFGNGLNSILIYPNPTSEVLNIRANNNATIETVEIFNNLGQQVLNSKNKSTINVSGLSNGIYYIKVKDSNNNTGTQKLIKQ</sequence>
<accession>A0A444HCN8</accession>
<keyword evidence="1 2" id="KW-0732">Signal</keyword>
<dbReference type="OrthoDB" id="9757947at2"/>
<protein>
    <submittedName>
        <fullName evidence="4">T9SS type A sorting domain-containing protein</fullName>
    </submittedName>
</protein>
<name>A0A444HCN8_9FLAO</name>